<evidence type="ECO:0000313" key="2">
    <source>
        <dbReference type="Proteomes" id="UP001234297"/>
    </source>
</evidence>
<organism evidence="1 2">
    <name type="scientific">Persea americana</name>
    <name type="common">Avocado</name>
    <dbReference type="NCBI Taxonomy" id="3435"/>
    <lineage>
        <taxon>Eukaryota</taxon>
        <taxon>Viridiplantae</taxon>
        <taxon>Streptophyta</taxon>
        <taxon>Embryophyta</taxon>
        <taxon>Tracheophyta</taxon>
        <taxon>Spermatophyta</taxon>
        <taxon>Magnoliopsida</taxon>
        <taxon>Magnoliidae</taxon>
        <taxon>Laurales</taxon>
        <taxon>Lauraceae</taxon>
        <taxon>Persea</taxon>
    </lineage>
</organism>
<name>A0ACC2MMC0_PERAE</name>
<proteinExistence type="predicted"/>
<gene>
    <name evidence="1" type="ORF">MRB53_008522</name>
</gene>
<protein>
    <submittedName>
        <fullName evidence="1">Uncharacterized protein</fullName>
    </submittedName>
</protein>
<dbReference type="Proteomes" id="UP001234297">
    <property type="component" value="Chromosome 2"/>
</dbReference>
<sequence length="493" mass="54158">MAASKMITASMGGLRTSSAPSLTQFRVRPLTCASAPSPSCPARLVPHPPDLTRWVRREGGFVHKALKIAEGESFGLGLVASEEISKGSELISLPSHLPLSFRSLDPSDGADASDSALIELARRVPEELWAMRLGLKLLRERATVGSFWWPYISNLPEAFSVPIFFSGEDIKNLQYAPLLHQVNKRCRFLLDFEKEIKRVVENLAPENHPFGGLEVNASSLGWAMSAVSSRAFRLHNKALLDGPLTDIPMLLPLIDMCNHSFHPNAQIVQEQDSKDPKMLVKVVAETQIEKNTPVTLNYGCLNNDLLLLDYGFVIPSNPYDHVELKYDGVLLDAASMAAGVSSPAFSSTNQWQQQILSQLNLHGDDALLKVTLGGPELIDGRLIAALRVLLTSDKEAVLKHDLNTLQSLSVEAPLGVSNEIAALRTVIALCVIVLGHFPTKIMEDESLLRENVSSLTKLAIEFRIEKKSMIINVMKDLTHRVKMLSKVKVSVQG</sequence>
<comment type="caution">
    <text evidence="1">The sequence shown here is derived from an EMBL/GenBank/DDBJ whole genome shotgun (WGS) entry which is preliminary data.</text>
</comment>
<evidence type="ECO:0000313" key="1">
    <source>
        <dbReference type="EMBL" id="KAJ8646774.1"/>
    </source>
</evidence>
<accession>A0ACC2MMC0</accession>
<dbReference type="EMBL" id="CM056810">
    <property type="protein sequence ID" value="KAJ8646774.1"/>
    <property type="molecule type" value="Genomic_DNA"/>
</dbReference>
<reference evidence="1 2" key="1">
    <citation type="journal article" date="2022" name="Hortic Res">
        <title>A haplotype resolved chromosomal level avocado genome allows analysis of novel avocado genes.</title>
        <authorList>
            <person name="Nath O."/>
            <person name="Fletcher S.J."/>
            <person name="Hayward A."/>
            <person name="Shaw L.M."/>
            <person name="Masouleh A.K."/>
            <person name="Furtado A."/>
            <person name="Henry R.J."/>
            <person name="Mitter N."/>
        </authorList>
    </citation>
    <scope>NUCLEOTIDE SEQUENCE [LARGE SCALE GENOMIC DNA]</scope>
    <source>
        <strain evidence="2">cv. Hass</strain>
    </source>
</reference>
<keyword evidence="2" id="KW-1185">Reference proteome</keyword>